<dbReference type="GO" id="GO:0046872">
    <property type="term" value="F:metal ion binding"/>
    <property type="evidence" value="ECO:0007669"/>
    <property type="project" value="UniProtKB-KW"/>
</dbReference>
<keyword evidence="6" id="KW-1185">Reference proteome</keyword>
<keyword evidence="3" id="KW-0456">Lyase</keyword>
<evidence type="ECO:0000313" key="6">
    <source>
        <dbReference type="Proteomes" id="UP000222366"/>
    </source>
</evidence>
<dbReference type="RefSeq" id="WP_099124683.1">
    <property type="nucleotide sequence ID" value="NZ_CAWNRH010000013.1"/>
</dbReference>
<reference evidence="5 6" key="1">
    <citation type="journal article" date="2017" name="Nat. Microbiol.">
        <title>Natural product diversity associated with the nematode symbionts Photorhabdus and Xenorhabdus.</title>
        <authorList>
            <person name="Tobias N.J."/>
            <person name="Wolff H."/>
            <person name="Djahanschiri B."/>
            <person name="Grundmann F."/>
            <person name="Kronenwerth M."/>
            <person name="Shi Y.M."/>
            <person name="Simonyi S."/>
            <person name="Grun P."/>
            <person name="Shapiro-Ilan D."/>
            <person name="Pidot S.J."/>
            <person name="Stinear T.P."/>
            <person name="Ebersberger I."/>
            <person name="Bode H.B."/>
        </authorList>
    </citation>
    <scope>NUCLEOTIDE SEQUENCE [LARGE SCALE GENOMIC DNA]</scope>
    <source>
        <strain evidence="5 6">DSM 17904</strain>
    </source>
</reference>
<accession>A0A2D0KS94</accession>
<dbReference type="Proteomes" id="UP000222366">
    <property type="component" value="Unassembled WGS sequence"/>
</dbReference>
<name>A0A2D0KS94_9GAMM</name>
<dbReference type="PANTHER" id="PTHR30502:SF0">
    <property type="entry name" value="PHOSPHOENOLPYRUVATE CARBOXYLASE FAMILY PROTEIN"/>
    <property type="match status" value="1"/>
</dbReference>
<protein>
    <submittedName>
        <fullName evidence="5">2-dehydro-3-deoxyglucarate aldolase</fullName>
    </submittedName>
</protein>
<evidence type="ECO:0000256" key="3">
    <source>
        <dbReference type="ARBA" id="ARBA00023239"/>
    </source>
</evidence>
<dbReference type="InterPro" id="IPR005000">
    <property type="entry name" value="Aldolase/citrate-lyase_domain"/>
</dbReference>
<sequence length="267" mass="28929">MRSDSEIHPLLSAHNRCKNRLEKNLTCFGLFLVSASSLIAECCAVRGPDWLLVDMEASPADRHDLIQMLQAMNGSRSTGMARVARNDRQLIEAALDSGAMGLMVPKVESAAEAKMVADYVYYPPKGKRGVNPIRCSGYFSRLPDYFAEANDSLLTIVQIESARAVAAADEIAAVDGIDVLFIGSGDLACDLGQAGQVESLEMERAFEYVLEACRKHGKTPGIFANSVELAHRYASQGFRFIAVGNDLKLIASGLEQQMYGLEGTDSA</sequence>
<feature type="domain" description="HpcH/HpaI aldolase/citrate lyase" evidence="4">
    <location>
        <begin position="28"/>
        <end position="251"/>
    </location>
</feature>
<dbReference type="InterPro" id="IPR040442">
    <property type="entry name" value="Pyrv_kinase-like_dom_sf"/>
</dbReference>
<dbReference type="SUPFAM" id="SSF51621">
    <property type="entry name" value="Phosphoenolpyruvate/pyruvate domain"/>
    <property type="match status" value="1"/>
</dbReference>
<evidence type="ECO:0000259" key="4">
    <source>
        <dbReference type="Pfam" id="PF03328"/>
    </source>
</evidence>
<comment type="caution">
    <text evidence="5">The sequence shown here is derived from an EMBL/GenBank/DDBJ whole genome shotgun (WGS) entry which is preliminary data.</text>
</comment>
<dbReference type="EMBL" id="NJAJ01000011">
    <property type="protein sequence ID" value="PHM66067.1"/>
    <property type="molecule type" value="Genomic_DNA"/>
</dbReference>
<dbReference type="PANTHER" id="PTHR30502">
    <property type="entry name" value="2-KETO-3-DEOXY-L-RHAMNONATE ALDOLASE"/>
    <property type="match status" value="1"/>
</dbReference>
<dbReference type="GO" id="GO:0005737">
    <property type="term" value="C:cytoplasm"/>
    <property type="evidence" value="ECO:0007669"/>
    <property type="project" value="TreeGrafter"/>
</dbReference>
<comment type="similarity">
    <text evidence="1">Belongs to the HpcH/HpaI aldolase family.</text>
</comment>
<proteinExistence type="inferred from homology"/>
<evidence type="ECO:0000256" key="2">
    <source>
        <dbReference type="ARBA" id="ARBA00022723"/>
    </source>
</evidence>
<dbReference type="GO" id="GO:0016832">
    <property type="term" value="F:aldehyde-lyase activity"/>
    <property type="evidence" value="ECO:0007669"/>
    <property type="project" value="TreeGrafter"/>
</dbReference>
<gene>
    <name evidence="5" type="ORF">Xsto_01573</name>
</gene>
<dbReference type="Gene3D" id="3.20.20.60">
    <property type="entry name" value="Phosphoenolpyruvate-binding domains"/>
    <property type="match status" value="1"/>
</dbReference>
<dbReference type="AlphaFoldDB" id="A0A2D0KS94"/>
<dbReference type="InterPro" id="IPR050251">
    <property type="entry name" value="HpcH-HpaI_aldolase"/>
</dbReference>
<evidence type="ECO:0000256" key="1">
    <source>
        <dbReference type="ARBA" id="ARBA00005568"/>
    </source>
</evidence>
<organism evidence="5 6">
    <name type="scientific">Xenorhabdus stockiae</name>
    <dbReference type="NCBI Taxonomy" id="351614"/>
    <lineage>
        <taxon>Bacteria</taxon>
        <taxon>Pseudomonadati</taxon>
        <taxon>Pseudomonadota</taxon>
        <taxon>Gammaproteobacteria</taxon>
        <taxon>Enterobacterales</taxon>
        <taxon>Morganellaceae</taxon>
        <taxon>Xenorhabdus</taxon>
    </lineage>
</organism>
<dbReference type="Pfam" id="PF03328">
    <property type="entry name" value="HpcH_HpaI"/>
    <property type="match status" value="1"/>
</dbReference>
<evidence type="ECO:0000313" key="5">
    <source>
        <dbReference type="EMBL" id="PHM66067.1"/>
    </source>
</evidence>
<keyword evidence="2" id="KW-0479">Metal-binding</keyword>
<dbReference type="InterPro" id="IPR015813">
    <property type="entry name" value="Pyrv/PenolPyrv_kinase-like_dom"/>
</dbReference>